<dbReference type="EMBL" id="GIKN01002239">
    <property type="protein sequence ID" value="NIE44512.1"/>
    <property type="molecule type" value="Transcribed_RNA"/>
</dbReference>
<organism evidence="1">
    <name type="scientific">Rhipicephalus microplus</name>
    <name type="common">Cattle tick</name>
    <name type="synonym">Boophilus microplus</name>
    <dbReference type="NCBI Taxonomy" id="6941"/>
    <lineage>
        <taxon>Eukaryota</taxon>
        <taxon>Metazoa</taxon>
        <taxon>Ecdysozoa</taxon>
        <taxon>Arthropoda</taxon>
        <taxon>Chelicerata</taxon>
        <taxon>Arachnida</taxon>
        <taxon>Acari</taxon>
        <taxon>Parasitiformes</taxon>
        <taxon>Ixodida</taxon>
        <taxon>Ixodoidea</taxon>
        <taxon>Ixodidae</taxon>
        <taxon>Rhipicephalinae</taxon>
        <taxon>Rhipicephalus</taxon>
        <taxon>Boophilus</taxon>
    </lineage>
</organism>
<protein>
    <submittedName>
        <fullName evidence="1">Putative secreted protein</fullName>
    </submittedName>
</protein>
<accession>A0A6G5A0H5</accession>
<proteinExistence type="predicted"/>
<evidence type="ECO:0000313" key="1">
    <source>
        <dbReference type="EMBL" id="NIE44512.1"/>
    </source>
</evidence>
<dbReference type="AlphaFoldDB" id="A0A6G5A0H5"/>
<reference evidence="1" key="1">
    <citation type="submission" date="2020-03" db="EMBL/GenBank/DDBJ databases">
        <title>A transcriptome and proteome of the tick Rhipicephalus microplus shaped by the genetic composition of its hosts and developmental stage.</title>
        <authorList>
            <person name="Garcia G.R."/>
            <person name="Ribeiro J.M.C."/>
            <person name="Maruyama S.R."/>
            <person name="Gardinasse L.G."/>
            <person name="Nelson K."/>
            <person name="Ferreira B.R."/>
            <person name="Andrade T.G."/>
            <person name="Santos I.K.F.M."/>
        </authorList>
    </citation>
    <scope>NUCLEOTIDE SEQUENCE</scope>
    <source>
        <strain evidence="1">NSGR</strain>
        <tissue evidence="1">Salivary glands</tissue>
    </source>
</reference>
<name>A0A6G5A0H5_RHIMP</name>
<sequence length="97" mass="10855">MRWTLLCTWTKLDAAFFSSVFATFESLPLLKGPQYYTYWSASGSHNAVVVTASILLPISAMEIDTQIFVRTLYTASPCVQLYKVTQFLPGSTSLLFT</sequence>